<dbReference type="PANTHER" id="PTHR43401">
    <property type="entry name" value="L-THREONINE 3-DEHYDROGENASE"/>
    <property type="match status" value="1"/>
</dbReference>
<dbReference type="InterPro" id="IPR050129">
    <property type="entry name" value="Zn_alcohol_dh"/>
</dbReference>
<dbReference type="PANTHER" id="PTHR43401:SF2">
    <property type="entry name" value="L-THREONINE 3-DEHYDROGENASE"/>
    <property type="match status" value="1"/>
</dbReference>
<dbReference type="GO" id="GO:0016491">
    <property type="term" value="F:oxidoreductase activity"/>
    <property type="evidence" value="ECO:0007669"/>
    <property type="project" value="UniProtKB-KW"/>
</dbReference>
<evidence type="ECO:0000313" key="5">
    <source>
        <dbReference type="EMBL" id="SVA57691.1"/>
    </source>
</evidence>
<dbReference type="Gene3D" id="3.90.180.10">
    <property type="entry name" value="Medium-chain alcohol dehydrogenases, catalytic domain"/>
    <property type="match status" value="1"/>
</dbReference>
<dbReference type="SUPFAM" id="SSF51735">
    <property type="entry name" value="NAD(P)-binding Rossmann-fold domains"/>
    <property type="match status" value="1"/>
</dbReference>
<reference evidence="5" key="1">
    <citation type="submission" date="2018-05" db="EMBL/GenBank/DDBJ databases">
        <authorList>
            <person name="Lanie J.A."/>
            <person name="Ng W.-L."/>
            <person name="Kazmierczak K.M."/>
            <person name="Andrzejewski T.M."/>
            <person name="Davidsen T.M."/>
            <person name="Wayne K.J."/>
            <person name="Tettelin H."/>
            <person name="Glass J.I."/>
            <person name="Rusch D."/>
            <person name="Podicherti R."/>
            <person name="Tsui H.-C.T."/>
            <person name="Winkler M.E."/>
        </authorList>
    </citation>
    <scope>NUCLEOTIDE SEQUENCE</scope>
</reference>
<proteinExistence type="predicted"/>
<evidence type="ECO:0000256" key="1">
    <source>
        <dbReference type="ARBA" id="ARBA00022723"/>
    </source>
</evidence>
<dbReference type="Pfam" id="PF08240">
    <property type="entry name" value="ADH_N"/>
    <property type="match status" value="1"/>
</dbReference>
<dbReference type="CDD" id="cd08239">
    <property type="entry name" value="THR_DH_like"/>
    <property type="match status" value="1"/>
</dbReference>
<dbReference type="InterPro" id="IPR011032">
    <property type="entry name" value="GroES-like_sf"/>
</dbReference>
<keyword evidence="3" id="KW-0560">Oxidoreductase</keyword>
<dbReference type="SMART" id="SM00829">
    <property type="entry name" value="PKS_ER"/>
    <property type="match status" value="1"/>
</dbReference>
<dbReference type="EMBL" id="UINC01013333">
    <property type="protein sequence ID" value="SVA57691.1"/>
    <property type="molecule type" value="Genomic_DNA"/>
</dbReference>
<accession>A0A381WZJ9</accession>
<dbReference type="InterPro" id="IPR036291">
    <property type="entry name" value="NAD(P)-bd_dom_sf"/>
</dbReference>
<gene>
    <name evidence="5" type="ORF">METZ01_LOCUS110545</name>
</gene>
<dbReference type="InterPro" id="IPR013149">
    <property type="entry name" value="ADH-like_C"/>
</dbReference>
<dbReference type="InterPro" id="IPR020843">
    <property type="entry name" value="ER"/>
</dbReference>
<protein>
    <recommendedName>
        <fullName evidence="4">Enoyl reductase (ER) domain-containing protein</fullName>
    </recommendedName>
</protein>
<organism evidence="5">
    <name type="scientific">marine metagenome</name>
    <dbReference type="NCBI Taxonomy" id="408172"/>
    <lineage>
        <taxon>unclassified sequences</taxon>
        <taxon>metagenomes</taxon>
        <taxon>ecological metagenomes</taxon>
    </lineage>
</organism>
<dbReference type="InterPro" id="IPR002328">
    <property type="entry name" value="ADH_Zn_CS"/>
</dbReference>
<dbReference type="PROSITE" id="PS00059">
    <property type="entry name" value="ADH_ZINC"/>
    <property type="match status" value="1"/>
</dbReference>
<dbReference type="Gene3D" id="3.40.50.720">
    <property type="entry name" value="NAD(P)-binding Rossmann-like Domain"/>
    <property type="match status" value="1"/>
</dbReference>
<evidence type="ECO:0000256" key="3">
    <source>
        <dbReference type="ARBA" id="ARBA00023002"/>
    </source>
</evidence>
<feature type="domain" description="Enoyl reductase (ER)" evidence="4">
    <location>
        <begin position="8"/>
        <end position="345"/>
    </location>
</feature>
<keyword evidence="2" id="KW-0862">Zinc</keyword>
<sequence length="347" mass="36783">MQGVVFLGDRELEIQNFTDPSPGPEEVVLEIRASGMCGSDLKFYRPRGGAAALGLVGDGNPVIAGHEPCGVVAEVGSRVNSETAQVGGRVMVHHYLGCGECTHCVSGWSQLCLHGVTVYGATGHGSHAQFMKVAASTLVSLPDELSFSTGAAISCGTGTAFGALRRIDLSSDDTIAIFGQGPVGLSATQLASAMNARVIALDISPERLDRAKEFGAEETLDPSQDDAVQAIRDLTRGEGADMALDCSSAPTARLASVQCVKTWGKACFVGEGGEVTLDVSRDMLRRQVTIVGSWTFSLQGQADCAQFIIDHKLDVDHLFTHRFRLEEAVDAYRLFDTQTTGKGVFEL</sequence>
<dbReference type="GO" id="GO:0008270">
    <property type="term" value="F:zinc ion binding"/>
    <property type="evidence" value="ECO:0007669"/>
    <property type="project" value="InterPro"/>
</dbReference>
<name>A0A381WZJ9_9ZZZZ</name>
<evidence type="ECO:0000259" key="4">
    <source>
        <dbReference type="SMART" id="SM00829"/>
    </source>
</evidence>
<keyword evidence="1" id="KW-0479">Metal-binding</keyword>
<dbReference type="AlphaFoldDB" id="A0A381WZJ9"/>
<dbReference type="InterPro" id="IPR013154">
    <property type="entry name" value="ADH-like_N"/>
</dbReference>
<evidence type="ECO:0000256" key="2">
    <source>
        <dbReference type="ARBA" id="ARBA00022833"/>
    </source>
</evidence>
<dbReference type="SUPFAM" id="SSF50129">
    <property type="entry name" value="GroES-like"/>
    <property type="match status" value="1"/>
</dbReference>
<dbReference type="Pfam" id="PF00107">
    <property type="entry name" value="ADH_zinc_N"/>
    <property type="match status" value="1"/>
</dbReference>